<sequence length="341" mass="39056">MTQLQDAAASDHPSPLDMEQAKDKFFHEQVIDLTKWALSETDALHNKILKAGLSSQLAMAYGNIGQWGEAFDTVNTIFEITPHLPEGYLCESQLYLMQGYIPRAVDSINKGLEQIPNDDATLQHQAMLLSSYQHQQQEQQFDKKQYYDSIIENTTWTLDADSPSMTPDITMRLYKLRAVTYGKIYQFTKAFKDADTLSDLFSDIPDVFLCYGQLYWIQGFKRRALEKIDEGLIQFPDDPRLKREAAVLLQQLRRVDIFATAPLEITDRIIAYLDPIKHVLSPSPSLLSVSKTWRSRILNCVSLWSTVNTFDFYVDDEESVLRAIDQFCYVLPLLPVGMFGI</sequence>
<dbReference type="Gene3D" id="1.25.40.10">
    <property type="entry name" value="Tetratricopeptide repeat domain"/>
    <property type="match status" value="1"/>
</dbReference>
<organism evidence="1 2">
    <name type="scientific">Phascolomyces articulosus</name>
    <dbReference type="NCBI Taxonomy" id="60185"/>
    <lineage>
        <taxon>Eukaryota</taxon>
        <taxon>Fungi</taxon>
        <taxon>Fungi incertae sedis</taxon>
        <taxon>Mucoromycota</taxon>
        <taxon>Mucoromycotina</taxon>
        <taxon>Mucoromycetes</taxon>
        <taxon>Mucorales</taxon>
        <taxon>Lichtheimiaceae</taxon>
        <taxon>Phascolomyces</taxon>
    </lineage>
</organism>
<dbReference type="AlphaFoldDB" id="A0AAD5PA27"/>
<dbReference type="InterPro" id="IPR011990">
    <property type="entry name" value="TPR-like_helical_dom_sf"/>
</dbReference>
<gene>
    <name evidence="1" type="ORF">BDA99DRAFT_183751</name>
</gene>
<keyword evidence="2" id="KW-1185">Reference proteome</keyword>
<accession>A0AAD5PA27</accession>
<dbReference type="Proteomes" id="UP001209540">
    <property type="component" value="Unassembled WGS sequence"/>
</dbReference>
<reference evidence="1" key="1">
    <citation type="journal article" date="2022" name="IScience">
        <title>Evolution of zygomycete secretomes and the origins of terrestrial fungal ecologies.</title>
        <authorList>
            <person name="Chang Y."/>
            <person name="Wang Y."/>
            <person name="Mondo S."/>
            <person name="Ahrendt S."/>
            <person name="Andreopoulos W."/>
            <person name="Barry K."/>
            <person name="Beard J."/>
            <person name="Benny G.L."/>
            <person name="Blankenship S."/>
            <person name="Bonito G."/>
            <person name="Cuomo C."/>
            <person name="Desiro A."/>
            <person name="Gervers K.A."/>
            <person name="Hundley H."/>
            <person name="Kuo A."/>
            <person name="LaButti K."/>
            <person name="Lang B.F."/>
            <person name="Lipzen A."/>
            <person name="O'Donnell K."/>
            <person name="Pangilinan J."/>
            <person name="Reynolds N."/>
            <person name="Sandor L."/>
            <person name="Smith M.E."/>
            <person name="Tsang A."/>
            <person name="Grigoriev I.V."/>
            <person name="Stajich J.E."/>
            <person name="Spatafora J.W."/>
        </authorList>
    </citation>
    <scope>NUCLEOTIDE SEQUENCE</scope>
    <source>
        <strain evidence="1">RSA 2281</strain>
    </source>
</reference>
<name>A0AAD5PA27_9FUNG</name>
<protein>
    <submittedName>
        <fullName evidence="1">Uncharacterized protein</fullName>
    </submittedName>
</protein>
<dbReference type="EMBL" id="JAIXMP010000029">
    <property type="protein sequence ID" value="KAI9251847.1"/>
    <property type="molecule type" value="Genomic_DNA"/>
</dbReference>
<evidence type="ECO:0000313" key="2">
    <source>
        <dbReference type="Proteomes" id="UP001209540"/>
    </source>
</evidence>
<reference evidence="1" key="2">
    <citation type="submission" date="2023-02" db="EMBL/GenBank/DDBJ databases">
        <authorList>
            <consortium name="DOE Joint Genome Institute"/>
            <person name="Mondo S.J."/>
            <person name="Chang Y."/>
            <person name="Wang Y."/>
            <person name="Ahrendt S."/>
            <person name="Andreopoulos W."/>
            <person name="Barry K."/>
            <person name="Beard J."/>
            <person name="Benny G.L."/>
            <person name="Blankenship S."/>
            <person name="Bonito G."/>
            <person name="Cuomo C."/>
            <person name="Desiro A."/>
            <person name="Gervers K.A."/>
            <person name="Hundley H."/>
            <person name="Kuo A."/>
            <person name="LaButti K."/>
            <person name="Lang B.F."/>
            <person name="Lipzen A."/>
            <person name="O'Donnell K."/>
            <person name="Pangilinan J."/>
            <person name="Reynolds N."/>
            <person name="Sandor L."/>
            <person name="Smith M.W."/>
            <person name="Tsang A."/>
            <person name="Grigoriev I.V."/>
            <person name="Stajich J.E."/>
            <person name="Spatafora J.W."/>
        </authorList>
    </citation>
    <scope>NUCLEOTIDE SEQUENCE</scope>
    <source>
        <strain evidence="1">RSA 2281</strain>
    </source>
</reference>
<dbReference type="SUPFAM" id="SSF48452">
    <property type="entry name" value="TPR-like"/>
    <property type="match status" value="2"/>
</dbReference>
<proteinExistence type="predicted"/>
<evidence type="ECO:0000313" key="1">
    <source>
        <dbReference type="EMBL" id="KAI9251847.1"/>
    </source>
</evidence>
<comment type="caution">
    <text evidence="1">The sequence shown here is derived from an EMBL/GenBank/DDBJ whole genome shotgun (WGS) entry which is preliminary data.</text>
</comment>